<evidence type="ECO:0000256" key="2">
    <source>
        <dbReference type="ARBA" id="ARBA00022491"/>
    </source>
</evidence>
<dbReference type="AlphaFoldDB" id="A0A6A6LR82"/>
<keyword evidence="5 6" id="KW-0539">Nucleus</keyword>
<dbReference type="EMBL" id="JAAGAX010000009">
    <property type="protein sequence ID" value="KAF2302955.1"/>
    <property type="molecule type" value="Genomic_DNA"/>
</dbReference>
<comment type="subcellular location">
    <subcellularLocation>
        <location evidence="1 6">Nucleus</location>
    </subcellularLocation>
</comment>
<reference evidence="8 9" key="1">
    <citation type="journal article" date="2020" name="Mol. Plant">
        <title>The Chromosome-Based Rubber Tree Genome Provides New Insights into Spurge Genome Evolution and Rubber Biosynthesis.</title>
        <authorList>
            <person name="Liu J."/>
            <person name="Shi C."/>
            <person name="Shi C.C."/>
            <person name="Li W."/>
            <person name="Zhang Q.J."/>
            <person name="Zhang Y."/>
            <person name="Li K."/>
            <person name="Lu H.F."/>
            <person name="Shi C."/>
            <person name="Zhu S.T."/>
            <person name="Xiao Z.Y."/>
            <person name="Nan H."/>
            <person name="Yue Y."/>
            <person name="Zhu X.G."/>
            <person name="Wu Y."/>
            <person name="Hong X.N."/>
            <person name="Fan G.Y."/>
            <person name="Tong Y."/>
            <person name="Zhang D."/>
            <person name="Mao C.L."/>
            <person name="Liu Y.L."/>
            <person name="Hao S.J."/>
            <person name="Liu W.Q."/>
            <person name="Lv M.Q."/>
            <person name="Zhang H.B."/>
            <person name="Liu Y."/>
            <person name="Hu-Tang G.R."/>
            <person name="Wang J.P."/>
            <person name="Wang J.H."/>
            <person name="Sun Y.H."/>
            <person name="Ni S.B."/>
            <person name="Chen W.B."/>
            <person name="Zhang X.C."/>
            <person name="Jiao Y.N."/>
            <person name="Eichler E.E."/>
            <person name="Li G.H."/>
            <person name="Liu X."/>
            <person name="Gao L.Z."/>
        </authorList>
    </citation>
    <scope>NUCLEOTIDE SEQUENCE [LARGE SCALE GENOMIC DNA]</scope>
    <source>
        <strain evidence="9">cv. GT1</strain>
        <tissue evidence="8">Leaf</tissue>
    </source>
</reference>
<evidence type="ECO:0000256" key="5">
    <source>
        <dbReference type="ARBA" id="ARBA00023242"/>
    </source>
</evidence>
<accession>A0A6A6LR82</accession>
<dbReference type="GO" id="GO:0005634">
    <property type="term" value="C:nucleus"/>
    <property type="evidence" value="ECO:0007669"/>
    <property type="project" value="UniProtKB-SubCell"/>
</dbReference>
<comment type="function">
    <text evidence="6">Transcriptional repressor that regulates multiple aspects of plant growth and development.</text>
</comment>
<dbReference type="NCBIfam" id="TIGR01568">
    <property type="entry name" value="A_thal_3678"/>
    <property type="match status" value="1"/>
</dbReference>
<comment type="caution">
    <text evidence="8">The sequence shown here is derived from an EMBL/GenBank/DDBJ whole genome shotgun (WGS) entry which is preliminary data.</text>
</comment>
<dbReference type="PANTHER" id="PTHR33057">
    <property type="entry name" value="TRANSCRIPTION REPRESSOR OFP7-RELATED"/>
    <property type="match status" value="1"/>
</dbReference>
<proteinExistence type="predicted"/>
<evidence type="ECO:0000313" key="9">
    <source>
        <dbReference type="Proteomes" id="UP000467840"/>
    </source>
</evidence>
<dbReference type="Pfam" id="PF04844">
    <property type="entry name" value="Ovate"/>
    <property type="match status" value="1"/>
</dbReference>
<dbReference type="PANTHER" id="PTHR33057:SF82">
    <property type="entry name" value="TRANSCRIPTION REPRESSOR OFP5"/>
    <property type="match status" value="1"/>
</dbReference>
<gene>
    <name evidence="8" type="ORF">GH714_011813</name>
</gene>
<dbReference type="InterPro" id="IPR006458">
    <property type="entry name" value="Ovate_C"/>
</dbReference>
<dbReference type="PROSITE" id="PS51754">
    <property type="entry name" value="OVATE"/>
    <property type="match status" value="1"/>
</dbReference>
<dbReference type="Proteomes" id="UP000467840">
    <property type="component" value="Chromosome 16"/>
</dbReference>
<evidence type="ECO:0000313" key="8">
    <source>
        <dbReference type="EMBL" id="KAF2302955.1"/>
    </source>
</evidence>
<feature type="domain" description="OVATE" evidence="7">
    <location>
        <begin position="364"/>
        <end position="423"/>
    </location>
</feature>
<keyword evidence="4 6" id="KW-0804">Transcription</keyword>
<organism evidence="8 9">
    <name type="scientific">Hevea brasiliensis</name>
    <name type="common">Para rubber tree</name>
    <name type="synonym">Siphonia brasiliensis</name>
    <dbReference type="NCBI Taxonomy" id="3981"/>
    <lineage>
        <taxon>Eukaryota</taxon>
        <taxon>Viridiplantae</taxon>
        <taxon>Streptophyta</taxon>
        <taxon>Embryophyta</taxon>
        <taxon>Tracheophyta</taxon>
        <taxon>Spermatophyta</taxon>
        <taxon>Magnoliopsida</taxon>
        <taxon>eudicotyledons</taxon>
        <taxon>Gunneridae</taxon>
        <taxon>Pentapetalae</taxon>
        <taxon>rosids</taxon>
        <taxon>fabids</taxon>
        <taxon>Malpighiales</taxon>
        <taxon>Euphorbiaceae</taxon>
        <taxon>Crotonoideae</taxon>
        <taxon>Micrandreae</taxon>
        <taxon>Hevea</taxon>
    </lineage>
</organism>
<evidence type="ECO:0000259" key="7">
    <source>
        <dbReference type="PROSITE" id="PS51754"/>
    </source>
</evidence>
<dbReference type="InterPro" id="IPR038933">
    <property type="entry name" value="Ovate"/>
</dbReference>
<evidence type="ECO:0000256" key="3">
    <source>
        <dbReference type="ARBA" id="ARBA00023015"/>
    </source>
</evidence>
<sequence>MKWGRKKPSSPSATSRSFLISQVLPTSWLTKFKQTSINSGQKHANVKQKGKWNSVYTNSSLCANGAGKICEGDGDAFWRLSFGEDNLYGMKSTNVLRSVRYNSNKDLEFPPSSYNSCRSNASRVNGNGQAQKFSNVASQVRKMKGLQKEEEILLEQTCTREKVADFRTSRLKVARDKKLRKGTRRVFKEKPLELDGRPHEPERIPRNAVMKSKYVTEPRRTGGMVEREDCKLAAADSRKDCCVSSMSSRDSYGRKIDEDCVFAGENGSDGFSLEKFSFEWPKLKEKKIEALKSRSEEQRKSLYVRRDLQRKRQRQRVYSPRTASKVEICKIKALEDMKKAKLKMKQKAEEKEMEAFKGLESFMVVKCSYDPQKDFRDSMIEMIKEQRMSQPEELEELLACYLTLNSDEFHHLIIRVFRQVWFNLNQASFDTEFDNQECY</sequence>
<evidence type="ECO:0000256" key="1">
    <source>
        <dbReference type="ARBA" id="ARBA00004123"/>
    </source>
</evidence>
<evidence type="ECO:0000256" key="4">
    <source>
        <dbReference type="ARBA" id="ARBA00023163"/>
    </source>
</evidence>
<keyword evidence="2 6" id="KW-0678">Repressor</keyword>
<keyword evidence="3 6" id="KW-0805">Transcription regulation</keyword>
<evidence type="ECO:0000256" key="6">
    <source>
        <dbReference type="RuleBase" id="RU367028"/>
    </source>
</evidence>
<dbReference type="GO" id="GO:0045892">
    <property type="term" value="P:negative regulation of DNA-templated transcription"/>
    <property type="evidence" value="ECO:0007669"/>
    <property type="project" value="UniProtKB-UniRule"/>
</dbReference>
<name>A0A6A6LR82_HEVBR</name>
<protein>
    <recommendedName>
        <fullName evidence="6">Transcription repressor</fullName>
    </recommendedName>
    <alternativeName>
        <fullName evidence="6">Ovate family protein</fullName>
    </alternativeName>
</protein>
<keyword evidence="9" id="KW-1185">Reference proteome</keyword>